<name>A0A8J1T6U7_OWEFU</name>
<reference evidence="6" key="1">
    <citation type="submission" date="2022-03" db="EMBL/GenBank/DDBJ databases">
        <authorList>
            <person name="Martin C."/>
        </authorList>
    </citation>
    <scope>NUCLEOTIDE SEQUENCE</scope>
</reference>
<dbReference type="InterPro" id="IPR050271">
    <property type="entry name" value="UDP-glycosyltransferase"/>
</dbReference>
<organism evidence="6 7">
    <name type="scientific">Owenia fusiformis</name>
    <name type="common">Polychaete worm</name>
    <dbReference type="NCBI Taxonomy" id="6347"/>
    <lineage>
        <taxon>Eukaryota</taxon>
        <taxon>Metazoa</taxon>
        <taxon>Spiralia</taxon>
        <taxon>Lophotrochozoa</taxon>
        <taxon>Annelida</taxon>
        <taxon>Polychaeta</taxon>
        <taxon>Sedentaria</taxon>
        <taxon>Canalipalpata</taxon>
        <taxon>Sabellida</taxon>
        <taxon>Oweniida</taxon>
        <taxon>Oweniidae</taxon>
        <taxon>Owenia</taxon>
    </lineage>
</organism>
<dbReference type="PANTHER" id="PTHR48043">
    <property type="entry name" value="EG:EG0003.4 PROTEIN-RELATED"/>
    <property type="match status" value="1"/>
</dbReference>
<dbReference type="PANTHER" id="PTHR48043:SF145">
    <property type="entry name" value="FI06409P-RELATED"/>
    <property type="match status" value="1"/>
</dbReference>
<dbReference type="GO" id="GO:0015020">
    <property type="term" value="F:glucuronosyltransferase activity"/>
    <property type="evidence" value="ECO:0007669"/>
    <property type="project" value="UniProtKB-EC"/>
</dbReference>
<dbReference type="EC" id="2.4.1.17" evidence="5"/>
<keyword evidence="5" id="KW-0732">Signal</keyword>
<feature type="transmembrane region" description="Helical" evidence="5">
    <location>
        <begin position="469"/>
        <end position="493"/>
    </location>
</feature>
<dbReference type="FunFam" id="3.40.50.2000:FF:000021">
    <property type="entry name" value="UDP-glucuronosyltransferase"/>
    <property type="match status" value="1"/>
</dbReference>
<evidence type="ECO:0000256" key="3">
    <source>
        <dbReference type="ARBA" id="ARBA00022679"/>
    </source>
</evidence>
<comment type="similarity">
    <text evidence="1 4">Belongs to the UDP-glycosyltransferase family.</text>
</comment>
<keyword evidence="3 4" id="KW-0808">Transferase</keyword>
<protein>
    <recommendedName>
        <fullName evidence="5">UDP-glucuronosyltransferase</fullName>
        <ecNumber evidence="5">2.4.1.17</ecNumber>
    </recommendedName>
</protein>
<evidence type="ECO:0000256" key="4">
    <source>
        <dbReference type="RuleBase" id="RU003718"/>
    </source>
</evidence>
<dbReference type="InterPro" id="IPR035595">
    <property type="entry name" value="UDP_glycos_trans_CS"/>
</dbReference>
<sequence>MKTLQLLFCLIPVLATIEAAKILLFPIANRSNSRLALMKKIGKMIEERGHHVSVLVNDHLASHFDGLHQIVFPTSPYAKTRAEMTKLLLNEDRSFFQLFMKEQLDNCKNLLAANDTFAKLKWEQFDVVIVDLMDACSRILVDYLDTPSIVYSFAGFSDNSDVFAPIPVAYVPSVFGKYTDDMSFFERLKNAFMHFMINQIAQPNFFKPFEELKKKLNINTSLSMVDSFKRASLVACNAHFALDYPRPLMPHVQTFGGMFNEPARRLDSDLGSFIDDATDGLVVVSFGSLVDTVDASVVGKIASALGRLPYKVIWKYSGELSMSSDIPDNVRVMTWIPQNDLLGHKNVKVFVTHAGISSTFESVYHGVPVVSIPLFCDQHHNANKLVDKLNMGIKLNSKTFTSEELYNTIIQVINNPIYFNNARLGKERLSDHVASPKAEFLHRVDSLARSGNVKYLRSKSSDYMSNIRYFLIDILAFVCCALLLLSILCFLSLKWLLSAFITKLSFHLKNSPDTNTEDIN</sequence>
<feature type="signal peptide" evidence="5">
    <location>
        <begin position="1"/>
        <end position="19"/>
    </location>
</feature>
<accession>A0A8J1T6U7</accession>
<dbReference type="InterPro" id="IPR002213">
    <property type="entry name" value="UDP_glucos_trans"/>
</dbReference>
<keyword evidence="7" id="KW-1185">Reference proteome</keyword>
<keyword evidence="2 4" id="KW-0328">Glycosyltransferase</keyword>
<evidence type="ECO:0000256" key="1">
    <source>
        <dbReference type="ARBA" id="ARBA00009995"/>
    </source>
</evidence>
<gene>
    <name evidence="6" type="ORF">OFUS_LOCUS10737</name>
</gene>
<feature type="chain" id="PRO_5042621040" description="UDP-glucuronosyltransferase" evidence="5">
    <location>
        <begin position="20"/>
        <end position="520"/>
    </location>
</feature>
<dbReference type="EMBL" id="CAIIXF020000005">
    <property type="protein sequence ID" value="CAH1784565.1"/>
    <property type="molecule type" value="Genomic_DNA"/>
</dbReference>
<evidence type="ECO:0000313" key="6">
    <source>
        <dbReference type="EMBL" id="CAH1784565.1"/>
    </source>
</evidence>
<comment type="subcellular location">
    <subcellularLocation>
        <location evidence="5">Membrane</location>
        <topology evidence="5">Single-pass membrane protein</topology>
    </subcellularLocation>
</comment>
<comment type="catalytic activity">
    <reaction evidence="5">
        <text>glucuronate acceptor + UDP-alpha-D-glucuronate = acceptor beta-D-glucuronoside + UDP + H(+)</text>
        <dbReference type="Rhea" id="RHEA:21032"/>
        <dbReference type="ChEBI" id="CHEBI:15378"/>
        <dbReference type="ChEBI" id="CHEBI:58052"/>
        <dbReference type="ChEBI" id="CHEBI:58223"/>
        <dbReference type="ChEBI" id="CHEBI:132367"/>
        <dbReference type="ChEBI" id="CHEBI:132368"/>
        <dbReference type="EC" id="2.4.1.17"/>
    </reaction>
</comment>
<keyword evidence="5" id="KW-1133">Transmembrane helix</keyword>
<dbReference type="OrthoDB" id="10071132at2759"/>
<dbReference type="SUPFAM" id="SSF53756">
    <property type="entry name" value="UDP-Glycosyltransferase/glycogen phosphorylase"/>
    <property type="match status" value="1"/>
</dbReference>
<dbReference type="Proteomes" id="UP000749559">
    <property type="component" value="Unassembled WGS sequence"/>
</dbReference>
<evidence type="ECO:0000256" key="5">
    <source>
        <dbReference type="RuleBase" id="RU362059"/>
    </source>
</evidence>
<dbReference type="PROSITE" id="PS00375">
    <property type="entry name" value="UDPGT"/>
    <property type="match status" value="1"/>
</dbReference>
<proteinExistence type="inferred from homology"/>
<dbReference type="Gene3D" id="3.40.50.2000">
    <property type="entry name" value="Glycogen Phosphorylase B"/>
    <property type="match status" value="2"/>
</dbReference>
<comment type="caution">
    <text evidence="6">The sequence shown here is derived from an EMBL/GenBank/DDBJ whole genome shotgun (WGS) entry which is preliminary data.</text>
</comment>
<evidence type="ECO:0000313" key="7">
    <source>
        <dbReference type="Proteomes" id="UP000749559"/>
    </source>
</evidence>
<dbReference type="GO" id="GO:0016020">
    <property type="term" value="C:membrane"/>
    <property type="evidence" value="ECO:0007669"/>
    <property type="project" value="UniProtKB-SubCell"/>
</dbReference>
<dbReference type="Pfam" id="PF00201">
    <property type="entry name" value="UDPGT"/>
    <property type="match status" value="1"/>
</dbReference>
<dbReference type="CDD" id="cd03784">
    <property type="entry name" value="GT1_Gtf-like"/>
    <property type="match status" value="1"/>
</dbReference>
<evidence type="ECO:0000256" key="2">
    <source>
        <dbReference type="ARBA" id="ARBA00022676"/>
    </source>
</evidence>
<keyword evidence="5" id="KW-0812">Transmembrane</keyword>
<dbReference type="AlphaFoldDB" id="A0A8J1T6U7"/>
<keyword evidence="5" id="KW-0472">Membrane</keyword>